<evidence type="ECO:0000313" key="1">
    <source>
        <dbReference type="EMBL" id="SFR30162.1"/>
    </source>
</evidence>
<evidence type="ECO:0000313" key="2">
    <source>
        <dbReference type="Proteomes" id="UP000198583"/>
    </source>
</evidence>
<keyword evidence="2" id="KW-1185">Reference proteome</keyword>
<reference evidence="2" key="1">
    <citation type="submission" date="2016-10" db="EMBL/GenBank/DDBJ databases">
        <authorList>
            <person name="Varghese N."/>
            <person name="Submissions S."/>
        </authorList>
    </citation>
    <scope>NUCLEOTIDE SEQUENCE [LARGE SCALE GENOMIC DNA]</scope>
    <source>
        <strain evidence="2">DSM 44232</strain>
    </source>
</reference>
<dbReference type="Proteomes" id="UP000198583">
    <property type="component" value="Unassembled WGS sequence"/>
</dbReference>
<organism evidence="1 2">
    <name type="scientific">Lentzea waywayandensis</name>
    <dbReference type="NCBI Taxonomy" id="84724"/>
    <lineage>
        <taxon>Bacteria</taxon>
        <taxon>Bacillati</taxon>
        <taxon>Actinomycetota</taxon>
        <taxon>Actinomycetes</taxon>
        <taxon>Pseudonocardiales</taxon>
        <taxon>Pseudonocardiaceae</taxon>
        <taxon>Lentzea</taxon>
    </lineage>
</organism>
<name>A0A1I6FJP6_9PSEU</name>
<dbReference type="AlphaFoldDB" id="A0A1I6FJP6"/>
<protein>
    <submittedName>
        <fullName evidence="1">Uncharacterized protein</fullName>
    </submittedName>
</protein>
<gene>
    <name evidence="1" type="ORF">SAMN04488564_13011</name>
</gene>
<proteinExistence type="predicted"/>
<dbReference type="EMBL" id="FOYL01000030">
    <property type="protein sequence ID" value="SFR30162.1"/>
    <property type="molecule type" value="Genomic_DNA"/>
</dbReference>
<sequence length="37" mass="4265">MFDEALELLKEAVPVSVSPMRYCWNGECEKTEEEATE</sequence>
<accession>A0A1I6FJP6</accession>